<proteinExistence type="predicted"/>
<dbReference type="EMBL" id="BAABDJ010000033">
    <property type="protein sequence ID" value="GAA4013042.1"/>
    <property type="molecule type" value="Genomic_DNA"/>
</dbReference>
<comment type="caution">
    <text evidence="2">The sequence shown here is derived from an EMBL/GenBank/DDBJ whole genome shotgun (WGS) entry which is preliminary data.</text>
</comment>
<keyword evidence="3" id="KW-1185">Reference proteome</keyword>
<organism evidence="2 3">
    <name type="scientific">Hymenobacter fastidiosus</name>
    <dbReference type="NCBI Taxonomy" id="486264"/>
    <lineage>
        <taxon>Bacteria</taxon>
        <taxon>Pseudomonadati</taxon>
        <taxon>Bacteroidota</taxon>
        <taxon>Cytophagia</taxon>
        <taxon>Cytophagales</taxon>
        <taxon>Hymenobacteraceae</taxon>
        <taxon>Hymenobacter</taxon>
    </lineage>
</organism>
<dbReference type="Proteomes" id="UP001500567">
    <property type="component" value="Unassembled WGS sequence"/>
</dbReference>
<evidence type="ECO:0000256" key="1">
    <source>
        <dbReference type="SAM" id="MobiDB-lite"/>
    </source>
</evidence>
<accession>A0ABP7SKW3</accession>
<evidence type="ECO:0000313" key="2">
    <source>
        <dbReference type="EMBL" id="GAA4013042.1"/>
    </source>
</evidence>
<feature type="region of interest" description="Disordered" evidence="1">
    <location>
        <begin position="158"/>
        <end position="178"/>
    </location>
</feature>
<dbReference type="RefSeq" id="WP_345073762.1">
    <property type="nucleotide sequence ID" value="NZ_BAABDJ010000033.1"/>
</dbReference>
<name>A0ABP7SKW3_9BACT</name>
<feature type="compositionally biased region" description="Basic and acidic residues" evidence="1">
    <location>
        <begin position="158"/>
        <end position="176"/>
    </location>
</feature>
<sequence>MKTGFFMRCAGGCLLTLGLYLSGCAPSYYLTVKPSEAVGADKYSNGHETLVADLDSVEMRLSFSHQRDKTLFFEAEVRNGSDQPVLIDPARFYYEPGITQAVASTTGAGYFPARVPAIDPEQQLQLLSTRLTTEDRKATGMSGWEWLTIIGNVTEDATARKRKETDQERAGRKDQYHSSLQSFDVAREEHGEKAYYTSVEMELWQRRMLYKYPLQPGELLRGYVVFPIVEQTAQLRVTMPIGPHHFTFDFDQQRLKY</sequence>
<gene>
    <name evidence="2" type="ORF">GCM10022408_27400</name>
</gene>
<reference evidence="3" key="1">
    <citation type="journal article" date="2019" name="Int. J. Syst. Evol. Microbiol.">
        <title>The Global Catalogue of Microorganisms (GCM) 10K type strain sequencing project: providing services to taxonomists for standard genome sequencing and annotation.</title>
        <authorList>
            <consortium name="The Broad Institute Genomics Platform"/>
            <consortium name="The Broad Institute Genome Sequencing Center for Infectious Disease"/>
            <person name="Wu L."/>
            <person name="Ma J."/>
        </authorList>
    </citation>
    <scope>NUCLEOTIDE SEQUENCE [LARGE SCALE GENOMIC DNA]</scope>
    <source>
        <strain evidence="3">JCM 17224</strain>
    </source>
</reference>
<protein>
    <submittedName>
        <fullName evidence="2">Uncharacterized protein</fullName>
    </submittedName>
</protein>
<evidence type="ECO:0000313" key="3">
    <source>
        <dbReference type="Proteomes" id="UP001500567"/>
    </source>
</evidence>